<organism evidence="2 3">
    <name type="scientific">Paenibacillus eucommiae</name>
    <dbReference type="NCBI Taxonomy" id="1355755"/>
    <lineage>
        <taxon>Bacteria</taxon>
        <taxon>Bacillati</taxon>
        <taxon>Bacillota</taxon>
        <taxon>Bacilli</taxon>
        <taxon>Bacillales</taxon>
        <taxon>Paenibacillaceae</taxon>
        <taxon>Paenibacillus</taxon>
    </lineage>
</organism>
<keyword evidence="2" id="KW-0560">Oxidoreductase</keyword>
<name>A0ABS4IT23_9BACL</name>
<gene>
    <name evidence="2" type="ORF">J2Z66_002328</name>
</gene>
<dbReference type="SUPFAM" id="SSF51735">
    <property type="entry name" value="NAD(P)-binding Rossmann-fold domains"/>
    <property type="match status" value="1"/>
</dbReference>
<dbReference type="Gene3D" id="3.40.50.720">
    <property type="entry name" value="NAD(P)-binding Rossmann-like Domain"/>
    <property type="match status" value="1"/>
</dbReference>
<dbReference type="PRINTS" id="PR00081">
    <property type="entry name" value="GDHRDH"/>
</dbReference>
<dbReference type="InterPro" id="IPR020904">
    <property type="entry name" value="Sc_DH/Rdtase_CS"/>
</dbReference>
<reference evidence="2 3" key="1">
    <citation type="submission" date="2021-03" db="EMBL/GenBank/DDBJ databases">
        <title>Genomic Encyclopedia of Type Strains, Phase IV (KMG-IV): sequencing the most valuable type-strain genomes for metagenomic binning, comparative biology and taxonomic classification.</title>
        <authorList>
            <person name="Goeker M."/>
        </authorList>
    </citation>
    <scope>NUCLEOTIDE SEQUENCE [LARGE SCALE GENOMIC DNA]</scope>
    <source>
        <strain evidence="2 3">DSM 26048</strain>
    </source>
</reference>
<dbReference type="NCBIfam" id="NF009466">
    <property type="entry name" value="PRK12826.1-2"/>
    <property type="match status" value="1"/>
</dbReference>
<sequence>MEQKLHGKVALITGAAQGMGKDIARLLARQGAKIVMNDLNGEALQAAAEDIRRDGGEVIWVKADVSKREEVASMIDQATEAYSTIDILVNNAGLLRSTPFVDVEDEEWDLVMEVNLKSVYLSTKAVVPFMIAGGGGKIINMSSSAGRSVSTLGGAHYTTSKAAVLGLTRHLAKELASRNIRVNAVCPGLIDTEMVRKTCPPEQIAAYESSFPIQRLGTTREVADLVLFLASDDSSYITGASIDINGGDLMI</sequence>
<dbReference type="PANTHER" id="PTHR42879">
    <property type="entry name" value="3-OXOACYL-(ACYL-CARRIER-PROTEIN) REDUCTASE"/>
    <property type="match status" value="1"/>
</dbReference>
<dbReference type="EMBL" id="JAGGLB010000006">
    <property type="protein sequence ID" value="MBP1990722.1"/>
    <property type="molecule type" value="Genomic_DNA"/>
</dbReference>
<evidence type="ECO:0000313" key="3">
    <source>
        <dbReference type="Proteomes" id="UP001519287"/>
    </source>
</evidence>
<evidence type="ECO:0000256" key="1">
    <source>
        <dbReference type="ARBA" id="ARBA00006484"/>
    </source>
</evidence>
<dbReference type="PANTHER" id="PTHR42879:SF2">
    <property type="entry name" value="3-OXOACYL-[ACYL-CARRIER-PROTEIN] REDUCTASE FABG"/>
    <property type="match status" value="1"/>
</dbReference>
<dbReference type="InterPro" id="IPR002347">
    <property type="entry name" value="SDR_fam"/>
</dbReference>
<dbReference type="NCBIfam" id="NF005559">
    <property type="entry name" value="PRK07231.1"/>
    <property type="match status" value="1"/>
</dbReference>
<dbReference type="PROSITE" id="PS00061">
    <property type="entry name" value="ADH_SHORT"/>
    <property type="match status" value="1"/>
</dbReference>
<dbReference type="InterPro" id="IPR050259">
    <property type="entry name" value="SDR"/>
</dbReference>
<comment type="caution">
    <text evidence="2">The sequence shown here is derived from an EMBL/GenBank/DDBJ whole genome shotgun (WGS) entry which is preliminary data.</text>
</comment>
<dbReference type="Pfam" id="PF13561">
    <property type="entry name" value="adh_short_C2"/>
    <property type="match status" value="1"/>
</dbReference>
<dbReference type="InterPro" id="IPR036291">
    <property type="entry name" value="NAD(P)-bd_dom_sf"/>
</dbReference>
<dbReference type="Proteomes" id="UP001519287">
    <property type="component" value="Unassembled WGS sequence"/>
</dbReference>
<dbReference type="RefSeq" id="WP_209971487.1">
    <property type="nucleotide sequence ID" value="NZ_JAGGLB010000006.1"/>
</dbReference>
<dbReference type="EC" id="1.1.1.100" evidence="2"/>
<evidence type="ECO:0000313" key="2">
    <source>
        <dbReference type="EMBL" id="MBP1990722.1"/>
    </source>
</evidence>
<dbReference type="PRINTS" id="PR00080">
    <property type="entry name" value="SDRFAMILY"/>
</dbReference>
<accession>A0ABS4IT23</accession>
<keyword evidence="3" id="KW-1185">Reference proteome</keyword>
<comment type="similarity">
    <text evidence="1">Belongs to the short-chain dehydrogenases/reductases (SDR) family.</text>
</comment>
<dbReference type="GO" id="GO:0004316">
    <property type="term" value="F:3-oxoacyl-[acyl-carrier-protein] reductase (NADPH) activity"/>
    <property type="evidence" value="ECO:0007669"/>
    <property type="project" value="UniProtKB-EC"/>
</dbReference>
<proteinExistence type="inferred from homology"/>
<protein>
    <submittedName>
        <fullName evidence="2">3-oxoacyl-[acyl-carrier protein] reductase</fullName>
        <ecNumber evidence="2">1.1.1.100</ecNumber>
    </submittedName>
</protein>